<dbReference type="InterPro" id="IPR036582">
    <property type="entry name" value="Mao_N_sf"/>
</dbReference>
<dbReference type="KEGG" id="saca:FFV09_00460"/>
<dbReference type="GO" id="GO:0030288">
    <property type="term" value="C:outer membrane-bounded periplasmic space"/>
    <property type="evidence" value="ECO:0007669"/>
    <property type="project" value="TreeGrafter"/>
</dbReference>
<dbReference type="Pfam" id="PF07833">
    <property type="entry name" value="Cu_amine_oxidN1"/>
    <property type="match status" value="1"/>
</dbReference>
<dbReference type="OrthoDB" id="9806267at2"/>
<keyword evidence="5" id="KW-1185">Reference proteome</keyword>
<reference evidence="4 5" key="1">
    <citation type="submission" date="2019-06" db="EMBL/GenBank/DDBJ databases">
        <title>Saccharibacillus brassicae sp. nov., an endophytic bacterium isolated from Chinese cabbage seeds (Brassica pekinensis).</title>
        <authorList>
            <person name="Jiang L."/>
            <person name="Lee J."/>
            <person name="Kim S.W."/>
        </authorList>
    </citation>
    <scope>NUCLEOTIDE SEQUENCE [LARGE SCALE GENOMIC DNA]</scope>
    <source>
        <strain evidence="5">KCTC 43072 / ATSA2</strain>
    </source>
</reference>
<dbReference type="SUPFAM" id="SSF53187">
    <property type="entry name" value="Zn-dependent exopeptidases"/>
    <property type="match status" value="1"/>
</dbReference>
<evidence type="ECO:0000313" key="5">
    <source>
        <dbReference type="Proteomes" id="UP000316968"/>
    </source>
</evidence>
<name>A0A4Y6US43_SACBS</name>
<dbReference type="SUPFAM" id="SSF55383">
    <property type="entry name" value="Copper amine oxidase, domain N"/>
    <property type="match status" value="1"/>
</dbReference>
<dbReference type="Gene3D" id="3.30.457.10">
    <property type="entry name" value="Copper amine oxidase-like, N-terminal domain"/>
    <property type="match status" value="1"/>
</dbReference>
<protein>
    <submittedName>
        <fullName evidence="4">AMIN domain-containing protein</fullName>
    </submittedName>
</protein>
<keyword evidence="2" id="KW-0732">Signal</keyword>
<dbReference type="InterPro" id="IPR002508">
    <property type="entry name" value="MurNAc-LAA_cat"/>
</dbReference>
<dbReference type="RefSeq" id="WP_141445847.1">
    <property type="nucleotide sequence ID" value="NZ_CP041217.1"/>
</dbReference>
<dbReference type="Proteomes" id="UP000316968">
    <property type="component" value="Chromosome"/>
</dbReference>
<dbReference type="PANTHER" id="PTHR30404">
    <property type="entry name" value="N-ACETYLMURAMOYL-L-ALANINE AMIDASE"/>
    <property type="match status" value="1"/>
</dbReference>
<organism evidence="4 5">
    <name type="scientific">Saccharibacillus brassicae</name>
    <dbReference type="NCBI Taxonomy" id="2583377"/>
    <lineage>
        <taxon>Bacteria</taxon>
        <taxon>Bacillati</taxon>
        <taxon>Bacillota</taxon>
        <taxon>Bacilli</taxon>
        <taxon>Bacillales</taxon>
        <taxon>Paenibacillaceae</taxon>
        <taxon>Saccharibacillus</taxon>
    </lineage>
</organism>
<feature type="signal peptide" evidence="2">
    <location>
        <begin position="1"/>
        <end position="25"/>
    </location>
</feature>
<feature type="chain" id="PRO_5021434216" evidence="2">
    <location>
        <begin position="26"/>
        <end position="472"/>
    </location>
</feature>
<feature type="domain" description="MurNAc-LAA" evidence="3">
    <location>
        <begin position="360"/>
        <end position="467"/>
    </location>
</feature>
<dbReference type="PANTHER" id="PTHR30404:SF0">
    <property type="entry name" value="N-ACETYLMURAMOYL-L-ALANINE AMIDASE AMIC"/>
    <property type="match status" value="1"/>
</dbReference>
<dbReference type="EMBL" id="CP041217">
    <property type="protein sequence ID" value="QDH19458.1"/>
    <property type="molecule type" value="Genomic_DNA"/>
</dbReference>
<evidence type="ECO:0000259" key="3">
    <source>
        <dbReference type="SMART" id="SM00646"/>
    </source>
</evidence>
<dbReference type="InterPro" id="IPR050695">
    <property type="entry name" value="N-acetylmuramoyl_amidase_3"/>
</dbReference>
<dbReference type="GO" id="GO:0009253">
    <property type="term" value="P:peptidoglycan catabolic process"/>
    <property type="evidence" value="ECO:0007669"/>
    <property type="project" value="InterPro"/>
</dbReference>
<dbReference type="InterPro" id="IPR012854">
    <property type="entry name" value="Cu_amine_oxidase-like_N"/>
</dbReference>
<dbReference type="SMART" id="SM00646">
    <property type="entry name" value="Ami_3"/>
    <property type="match status" value="1"/>
</dbReference>
<sequence>MKKYVLTTVMAVLMLMFLLPHTGQAASSDTRIMLDNRELANADVLTVSQTTMVPIRVVSEELGYKVGWNQAAQQVTIGSGADTVVLTINQKAATANGAIVPLTQPAMAQKETTYVPLRFVSAQLGLQVKWQNAAKTVYLFTQGNPAGGQVGANPGSTDGGTVVPGTPVETPVTPSAEVKAISFSDNRLMISTDKAVIAKDSVLSGPDRILVELPNTRFGSSIGGNLAVGEIGTISASNADNVSQIRYFVPKGSTNSVQVVIDLKSANNYKLSTEGTSLFVTLDKVTAPITGVGGNGKKVIVIDAGHGDHDPGAVGPTGVREKDVNLGLALKVAAILKKNPNVDIVMTRSDDTFLELKERVRVAKNVNADVFVSIHNNSGSSAASGTETYYQRGDSKALATTLHKYILAATGFKDRKVQYGNFHVIRETTMPAALLEIGFVSNAAEAAQLRTEEFQQRVAEAIARGLTEYLGV</sequence>
<dbReference type="AlphaFoldDB" id="A0A4Y6US43"/>
<gene>
    <name evidence="4" type="ORF">FFV09_00460</name>
</gene>
<dbReference type="Gene3D" id="2.60.40.3500">
    <property type="match status" value="1"/>
</dbReference>
<evidence type="ECO:0000313" key="4">
    <source>
        <dbReference type="EMBL" id="QDH19458.1"/>
    </source>
</evidence>
<dbReference type="Pfam" id="PF11741">
    <property type="entry name" value="AMIN"/>
    <property type="match status" value="1"/>
</dbReference>
<accession>A0A4Y6US43</accession>
<proteinExistence type="predicted"/>
<evidence type="ECO:0000256" key="2">
    <source>
        <dbReference type="SAM" id="SignalP"/>
    </source>
</evidence>
<keyword evidence="1" id="KW-0378">Hydrolase</keyword>
<dbReference type="CDD" id="cd02696">
    <property type="entry name" value="MurNAc-LAA"/>
    <property type="match status" value="1"/>
</dbReference>
<dbReference type="GO" id="GO:0008745">
    <property type="term" value="F:N-acetylmuramoyl-L-alanine amidase activity"/>
    <property type="evidence" value="ECO:0007669"/>
    <property type="project" value="InterPro"/>
</dbReference>
<evidence type="ECO:0000256" key="1">
    <source>
        <dbReference type="ARBA" id="ARBA00022801"/>
    </source>
</evidence>
<dbReference type="Pfam" id="PF01520">
    <property type="entry name" value="Amidase_3"/>
    <property type="match status" value="1"/>
</dbReference>
<dbReference type="Gene3D" id="3.40.630.40">
    <property type="entry name" value="Zn-dependent exopeptidases"/>
    <property type="match status" value="1"/>
</dbReference>
<dbReference type="InterPro" id="IPR021731">
    <property type="entry name" value="AMIN_dom"/>
</dbReference>